<dbReference type="PRINTS" id="PR00081">
    <property type="entry name" value="GDHRDH"/>
</dbReference>
<dbReference type="Gene3D" id="3.40.50.720">
    <property type="entry name" value="NAD(P)-binding Rossmann-like Domain"/>
    <property type="match status" value="1"/>
</dbReference>
<keyword evidence="5" id="KW-0560">Oxidoreductase</keyword>
<dbReference type="InterPro" id="IPR002347">
    <property type="entry name" value="SDR_fam"/>
</dbReference>
<evidence type="ECO:0000313" key="9">
    <source>
        <dbReference type="Proteomes" id="UP000527616"/>
    </source>
</evidence>
<keyword evidence="9" id="KW-1185">Reference proteome</keyword>
<evidence type="ECO:0000256" key="2">
    <source>
        <dbReference type="ARBA" id="ARBA00010139"/>
    </source>
</evidence>
<sequence>MTTPPVESERVTATAAKVRGEPVSGGDPGVVDRRDTVGIVGAGPAGLAMARALAERGIPYAQFERHHRIGGIWDIERADGPMYDSAHFISSRDTSAFLRHPMPSTYPDYPGHRQVLAYLDSFARRYALTADISFGVAVHRVEQDADGHWLVTTAPVGNPGTTTTYRFRALVCASGAQWHPRLPGILDDFAGEVMPAQRFRNPTEFAGRRTLVIGAGNSGCDIAADIGRVSPGCVLSARRGYWVVPKHIAGVPTDIADGAFARLPRRVRRAFAELALRLSVGDVRRFGLQKPDHHLLDSHPIIGTQIIDALAHGNVIAKPDLARIDGTSVEFVDASRAQFDTIIAATGYEPRVPYAEAYFGGIGDDELYLGTFSRRFRGLFLLGLGESNSAGFFLFDTAAAMIASHLLDEDRAPAAAARFRHRIATERPDLTGGLRFTDSPRHHGYVDSEAFVAAADKIIAAQGWPHPSRPPETPGSAATGSGKPARQEYAGRVAVVTGAGSGMGRALALELARRGAALSLCDRDPAGLAETARLALAIGAQTHHAVVNVAERDEVRAFAAEVVAEHGAVNLVFNNAGIAHHGPVEQTDLAVYDRLMDVDFWGVVSGTKAFLPHLIAARDAHIVNTSSSFGLIAAGGQSAYSAAKFAVRGFTESLRIEMLANHPHVKVSCVFPGGIQTAIARNATVAAGIDQARAAALFDEQLAPTTAEDAARIILRGVRQGRARILIGMDAWLPDIFARLTGSVYHRLYAGIDRKTTEEIRGNAVLDSGTLEQ</sequence>
<comment type="similarity">
    <text evidence="2">Belongs to the FAD-binding monooxygenase family.</text>
</comment>
<dbReference type="InterPro" id="IPR020904">
    <property type="entry name" value="Sc_DH/Rdtase_CS"/>
</dbReference>
<feature type="domain" description="Ketoreductase" evidence="7">
    <location>
        <begin position="492"/>
        <end position="676"/>
    </location>
</feature>
<dbReference type="EMBL" id="JACBZS010000001">
    <property type="protein sequence ID" value="NYI71607.1"/>
    <property type="molecule type" value="Genomic_DNA"/>
</dbReference>
<accession>A0A7Z0DA60</accession>
<evidence type="ECO:0000313" key="8">
    <source>
        <dbReference type="EMBL" id="NYI71607.1"/>
    </source>
</evidence>
<dbReference type="SMART" id="SM00822">
    <property type="entry name" value="PKS_KR"/>
    <property type="match status" value="1"/>
</dbReference>
<dbReference type="AlphaFoldDB" id="A0A7Z0DA60"/>
<dbReference type="Gene3D" id="3.50.50.60">
    <property type="entry name" value="FAD/NAD(P)-binding domain"/>
    <property type="match status" value="1"/>
</dbReference>
<dbReference type="GO" id="GO:0050660">
    <property type="term" value="F:flavin adenine dinucleotide binding"/>
    <property type="evidence" value="ECO:0007669"/>
    <property type="project" value="InterPro"/>
</dbReference>
<protein>
    <submittedName>
        <fullName evidence="8">NAD(P)-dependent dehydrogenase (Short-subunit alcohol dehydrogenase family)</fullName>
    </submittedName>
</protein>
<dbReference type="Pfam" id="PF00743">
    <property type="entry name" value="FMO-like"/>
    <property type="match status" value="1"/>
</dbReference>
<evidence type="ECO:0000256" key="5">
    <source>
        <dbReference type="ARBA" id="ARBA00023002"/>
    </source>
</evidence>
<evidence type="ECO:0000256" key="4">
    <source>
        <dbReference type="ARBA" id="ARBA00022827"/>
    </source>
</evidence>
<dbReference type="Proteomes" id="UP000527616">
    <property type="component" value="Unassembled WGS sequence"/>
</dbReference>
<gene>
    <name evidence="8" type="ORF">GGQ54_002167</name>
</gene>
<dbReference type="InterPro" id="IPR036291">
    <property type="entry name" value="NAD(P)-bd_dom_sf"/>
</dbReference>
<evidence type="ECO:0000259" key="7">
    <source>
        <dbReference type="SMART" id="SM00822"/>
    </source>
</evidence>
<reference evidence="8 9" key="1">
    <citation type="submission" date="2020-07" db="EMBL/GenBank/DDBJ databases">
        <title>Sequencing the genomes of 1000 actinobacteria strains.</title>
        <authorList>
            <person name="Klenk H.-P."/>
        </authorList>
    </citation>
    <scope>NUCLEOTIDE SEQUENCE [LARGE SCALE GENOMIC DNA]</scope>
    <source>
        <strain evidence="8 9">DSM 103164</strain>
    </source>
</reference>
<evidence type="ECO:0000256" key="3">
    <source>
        <dbReference type="ARBA" id="ARBA00022630"/>
    </source>
</evidence>
<dbReference type="PROSITE" id="PS00061">
    <property type="entry name" value="ADH_SHORT"/>
    <property type="match status" value="1"/>
</dbReference>
<dbReference type="Pfam" id="PF00106">
    <property type="entry name" value="adh_short"/>
    <property type="match status" value="1"/>
</dbReference>
<keyword evidence="3" id="KW-0285">Flavoprotein</keyword>
<comment type="caution">
    <text evidence="8">The sequence shown here is derived from an EMBL/GenBank/DDBJ whole genome shotgun (WGS) entry which is preliminary data.</text>
</comment>
<proteinExistence type="inferred from homology"/>
<feature type="region of interest" description="Disordered" evidence="6">
    <location>
        <begin position="463"/>
        <end position="484"/>
    </location>
</feature>
<dbReference type="InterPro" id="IPR036188">
    <property type="entry name" value="FAD/NAD-bd_sf"/>
</dbReference>
<evidence type="ECO:0000256" key="6">
    <source>
        <dbReference type="SAM" id="MobiDB-lite"/>
    </source>
</evidence>
<dbReference type="SUPFAM" id="SSF51905">
    <property type="entry name" value="FAD/NAD(P)-binding domain"/>
    <property type="match status" value="1"/>
</dbReference>
<dbReference type="GO" id="GO:0004499">
    <property type="term" value="F:N,N-dimethylaniline monooxygenase activity"/>
    <property type="evidence" value="ECO:0007669"/>
    <property type="project" value="InterPro"/>
</dbReference>
<evidence type="ECO:0000256" key="1">
    <source>
        <dbReference type="ARBA" id="ARBA00006484"/>
    </source>
</evidence>
<dbReference type="PRINTS" id="PR00080">
    <property type="entry name" value="SDRFAMILY"/>
</dbReference>
<dbReference type="InterPro" id="IPR057326">
    <property type="entry name" value="KR_dom"/>
</dbReference>
<comment type="similarity">
    <text evidence="1">Belongs to the short-chain dehydrogenases/reductases (SDR) family.</text>
</comment>
<dbReference type="PANTHER" id="PTHR43391:SF82">
    <property type="entry name" value="OXIDOREDUCTASE SADH-RELATED"/>
    <property type="match status" value="1"/>
</dbReference>
<keyword evidence="4" id="KW-0274">FAD</keyword>
<dbReference type="SUPFAM" id="SSF51735">
    <property type="entry name" value="NAD(P)-binding Rossmann-fold domains"/>
    <property type="match status" value="1"/>
</dbReference>
<dbReference type="PANTHER" id="PTHR43391">
    <property type="entry name" value="RETINOL DEHYDROGENASE-RELATED"/>
    <property type="match status" value="1"/>
</dbReference>
<organism evidence="8 9">
    <name type="scientific">Naumannella cuiyingiana</name>
    <dbReference type="NCBI Taxonomy" id="1347891"/>
    <lineage>
        <taxon>Bacteria</taxon>
        <taxon>Bacillati</taxon>
        <taxon>Actinomycetota</taxon>
        <taxon>Actinomycetes</taxon>
        <taxon>Propionibacteriales</taxon>
        <taxon>Propionibacteriaceae</taxon>
        <taxon>Naumannella</taxon>
    </lineage>
</organism>
<dbReference type="InterPro" id="IPR020946">
    <property type="entry name" value="Flavin_mOase-like"/>
</dbReference>
<dbReference type="RefSeq" id="WP_179445412.1">
    <property type="nucleotide sequence ID" value="NZ_JACBZS010000001.1"/>
</dbReference>
<name>A0A7Z0DA60_9ACTN</name>
<dbReference type="GO" id="GO:0050661">
    <property type="term" value="F:NADP binding"/>
    <property type="evidence" value="ECO:0007669"/>
    <property type="project" value="InterPro"/>
</dbReference>